<dbReference type="EMBL" id="JAFIMR010000031">
    <property type="protein sequence ID" value="KAI1860496.1"/>
    <property type="molecule type" value="Genomic_DNA"/>
</dbReference>
<comment type="caution">
    <text evidence="1">The sequence shown here is derived from an EMBL/GenBank/DDBJ whole genome shotgun (WGS) entry which is preliminary data.</text>
</comment>
<dbReference type="AlphaFoldDB" id="A0A9P9WEZ0"/>
<keyword evidence="2" id="KW-1185">Reference proteome</keyword>
<dbReference type="SUPFAM" id="SSF55729">
    <property type="entry name" value="Acyl-CoA N-acyltransferases (Nat)"/>
    <property type="match status" value="1"/>
</dbReference>
<dbReference type="InterPro" id="IPR016181">
    <property type="entry name" value="Acyl_CoA_acyltransferase"/>
</dbReference>
<organism evidence="1 2">
    <name type="scientific">Neoarthrinium moseri</name>
    <dbReference type="NCBI Taxonomy" id="1658444"/>
    <lineage>
        <taxon>Eukaryota</taxon>
        <taxon>Fungi</taxon>
        <taxon>Dikarya</taxon>
        <taxon>Ascomycota</taxon>
        <taxon>Pezizomycotina</taxon>
        <taxon>Sordariomycetes</taxon>
        <taxon>Xylariomycetidae</taxon>
        <taxon>Amphisphaeriales</taxon>
        <taxon>Apiosporaceae</taxon>
        <taxon>Neoarthrinium</taxon>
    </lineage>
</organism>
<evidence type="ECO:0000313" key="2">
    <source>
        <dbReference type="Proteomes" id="UP000829685"/>
    </source>
</evidence>
<dbReference type="Proteomes" id="UP000829685">
    <property type="component" value="Unassembled WGS sequence"/>
</dbReference>
<reference evidence="1" key="1">
    <citation type="submission" date="2021-03" db="EMBL/GenBank/DDBJ databases">
        <title>Revisited historic fungal species revealed as producer of novel bioactive compounds through whole genome sequencing and comparative genomics.</title>
        <authorList>
            <person name="Vignolle G.A."/>
            <person name="Hochenegger N."/>
            <person name="Mach R.L."/>
            <person name="Mach-Aigner A.R."/>
            <person name="Javad Rahimi M."/>
            <person name="Salim K.A."/>
            <person name="Chan C.M."/>
            <person name="Lim L.B.L."/>
            <person name="Cai F."/>
            <person name="Druzhinina I.S."/>
            <person name="U'Ren J.M."/>
            <person name="Derntl C."/>
        </authorList>
    </citation>
    <scope>NUCLEOTIDE SEQUENCE</scope>
    <source>
        <strain evidence="1">TUCIM 5799</strain>
    </source>
</reference>
<protein>
    <submittedName>
        <fullName evidence="1">Uncharacterized protein</fullName>
    </submittedName>
</protein>
<gene>
    <name evidence="1" type="ORF">JX265_009895</name>
</gene>
<sequence length="293" mass="33352">MGAVKELHGIALPSRYEIRPIEPQHEEWCRALLAQALLLRAPIWRPLIPEPKVKTILTGWRTLEPYYGHSLRNGLSYAVYDKEYVFKRPESVASGGALYWDEINAEDPELEVKGEQWMLDGLDFPIVSLALSYDLLQPPPKEAYAAMGRLLPAWGAMMAQFTDTAQTIPNLPQPTEIGQYAHRSGCITRSEYEGKGLGKLASWWVMHEMAAKGFWGLLVGAGNDQISKIWLHKDAPFRVATIIKEDLWQVELEVDGQKIRPYKGHPLRDFRYLQCDLKERKTGLSSEAMGREY</sequence>
<accession>A0A9P9WEZ0</accession>
<name>A0A9P9WEZ0_9PEZI</name>
<evidence type="ECO:0000313" key="1">
    <source>
        <dbReference type="EMBL" id="KAI1860496.1"/>
    </source>
</evidence>
<proteinExistence type="predicted"/>